<comment type="subcellular location">
    <subcellularLocation>
        <location evidence="1">Cell inner membrane</location>
        <topology evidence="1">Multi-pass membrane protein</topology>
    </subcellularLocation>
</comment>
<dbReference type="Proteomes" id="UP000288096">
    <property type="component" value="Unassembled WGS sequence"/>
</dbReference>
<keyword evidence="3" id="KW-1003">Cell membrane</keyword>
<evidence type="ECO:0000313" key="12">
    <source>
        <dbReference type="Proteomes" id="UP000288096"/>
    </source>
</evidence>
<evidence type="ECO:0000256" key="6">
    <source>
        <dbReference type="ARBA" id="ARBA00022989"/>
    </source>
</evidence>
<evidence type="ECO:0000256" key="2">
    <source>
        <dbReference type="ARBA" id="ARBA00022448"/>
    </source>
</evidence>
<dbReference type="PANTHER" id="PTHR35011:SF2">
    <property type="entry name" value="2,3-DIKETO-L-GULONATE TRAP TRANSPORTER SMALL PERMEASE PROTEIN YIAM"/>
    <property type="match status" value="1"/>
</dbReference>
<evidence type="ECO:0000256" key="1">
    <source>
        <dbReference type="ARBA" id="ARBA00004429"/>
    </source>
</evidence>
<keyword evidence="2" id="KW-0813">Transport</keyword>
<feature type="transmembrane region" description="Helical" evidence="9">
    <location>
        <begin position="55"/>
        <end position="74"/>
    </location>
</feature>
<dbReference type="RefSeq" id="WP_208022634.1">
    <property type="nucleotide sequence ID" value="NZ_BEXT01000001.1"/>
</dbReference>
<gene>
    <name evidence="11" type="ORF">DENIS_4347</name>
</gene>
<reference evidence="12" key="2">
    <citation type="submission" date="2019-01" db="EMBL/GenBank/DDBJ databases">
        <title>Genome sequence of Desulfonema ishimotonii strain Tokyo 01.</title>
        <authorList>
            <person name="Fukui M."/>
        </authorList>
    </citation>
    <scope>NUCLEOTIDE SEQUENCE [LARGE SCALE GENOMIC DNA]</scope>
    <source>
        <strain evidence="12">Tokyo 01</strain>
    </source>
</reference>
<evidence type="ECO:0000256" key="5">
    <source>
        <dbReference type="ARBA" id="ARBA00022692"/>
    </source>
</evidence>
<dbReference type="AlphaFoldDB" id="A0A401G2E5"/>
<feature type="transmembrane region" description="Helical" evidence="9">
    <location>
        <begin position="128"/>
        <end position="155"/>
    </location>
</feature>
<proteinExistence type="inferred from homology"/>
<evidence type="ECO:0000256" key="9">
    <source>
        <dbReference type="SAM" id="Phobius"/>
    </source>
</evidence>
<comment type="similarity">
    <text evidence="8">Belongs to the TRAP transporter small permease family.</text>
</comment>
<name>A0A401G2E5_9BACT</name>
<evidence type="ECO:0000256" key="7">
    <source>
        <dbReference type="ARBA" id="ARBA00023136"/>
    </source>
</evidence>
<evidence type="ECO:0000256" key="4">
    <source>
        <dbReference type="ARBA" id="ARBA00022519"/>
    </source>
</evidence>
<dbReference type="GO" id="GO:0015740">
    <property type="term" value="P:C4-dicarboxylate transport"/>
    <property type="evidence" value="ECO:0007669"/>
    <property type="project" value="TreeGrafter"/>
</dbReference>
<reference evidence="12" key="1">
    <citation type="submission" date="2017-11" db="EMBL/GenBank/DDBJ databases">
        <authorList>
            <person name="Watanabe M."/>
            <person name="Kojima H."/>
        </authorList>
    </citation>
    <scope>NUCLEOTIDE SEQUENCE [LARGE SCALE GENOMIC DNA]</scope>
    <source>
        <strain evidence="12">Tokyo 01</strain>
    </source>
</reference>
<dbReference type="PANTHER" id="PTHR35011">
    <property type="entry name" value="2,3-DIKETO-L-GULONATE TRAP TRANSPORTER SMALL PERMEASE PROTEIN YIAM"/>
    <property type="match status" value="1"/>
</dbReference>
<comment type="caution">
    <text evidence="11">The sequence shown here is derived from an EMBL/GenBank/DDBJ whole genome shotgun (WGS) entry which is preliminary data.</text>
</comment>
<feature type="domain" description="Tripartite ATP-independent periplasmic transporters DctQ component" evidence="10">
    <location>
        <begin position="32"/>
        <end position="159"/>
    </location>
</feature>
<organism evidence="11 12">
    <name type="scientific">Desulfonema ishimotonii</name>
    <dbReference type="NCBI Taxonomy" id="45657"/>
    <lineage>
        <taxon>Bacteria</taxon>
        <taxon>Pseudomonadati</taxon>
        <taxon>Thermodesulfobacteriota</taxon>
        <taxon>Desulfobacteria</taxon>
        <taxon>Desulfobacterales</taxon>
        <taxon>Desulfococcaceae</taxon>
        <taxon>Desulfonema</taxon>
    </lineage>
</organism>
<evidence type="ECO:0000256" key="3">
    <source>
        <dbReference type="ARBA" id="ARBA00022475"/>
    </source>
</evidence>
<accession>A0A401G2E5</accession>
<dbReference type="InterPro" id="IPR007387">
    <property type="entry name" value="TRAP_DctQ"/>
</dbReference>
<feature type="transmembrane region" description="Helical" evidence="9">
    <location>
        <begin position="20"/>
        <end position="43"/>
    </location>
</feature>
<evidence type="ECO:0000259" key="10">
    <source>
        <dbReference type="Pfam" id="PF04290"/>
    </source>
</evidence>
<dbReference type="GO" id="GO:0022857">
    <property type="term" value="F:transmembrane transporter activity"/>
    <property type="evidence" value="ECO:0007669"/>
    <property type="project" value="TreeGrafter"/>
</dbReference>
<keyword evidence="12" id="KW-1185">Reference proteome</keyword>
<protein>
    <submittedName>
        <fullName evidence="11">C4-dicarboxylate ABC transporter permease</fullName>
    </submittedName>
</protein>
<evidence type="ECO:0000313" key="11">
    <source>
        <dbReference type="EMBL" id="GBC63353.1"/>
    </source>
</evidence>
<dbReference type="Pfam" id="PF04290">
    <property type="entry name" value="DctQ"/>
    <property type="match status" value="1"/>
</dbReference>
<keyword evidence="7 9" id="KW-0472">Membrane</keyword>
<dbReference type="GO" id="GO:0005886">
    <property type="term" value="C:plasma membrane"/>
    <property type="evidence" value="ECO:0007669"/>
    <property type="project" value="UniProtKB-SubCell"/>
</dbReference>
<keyword evidence="5 9" id="KW-0812">Transmembrane</keyword>
<dbReference type="EMBL" id="BEXT01000001">
    <property type="protein sequence ID" value="GBC63353.1"/>
    <property type="molecule type" value="Genomic_DNA"/>
</dbReference>
<sequence length="167" mass="18616">MDEKREKKAPGKILRLIYRVEDGLLVGVLLVMMSMAVAQILMRNLLGSGIVWGDVLVRILVLWIGLLGAMIASRSGEHIRIDLASRYFPEWLRQAVDAVGELFTAGICLTVAWHSFRFVRSEVEYGGIAFASVPAWACEAVIPFAFAVIGLRYLLLASDRLKRPRNS</sequence>
<dbReference type="InterPro" id="IPR055348">
    <property type="entry name" value="DctQ"/>
</dbReference>
<feature type="transmembrane region" description="Helical" evidence="9">
    <location>
        <begin position="95"/>
        <end position="116"/>
    </location>
</feature>
<evidence type="ECO:0000256" key="8">
    <source>
        <dbReference type="ARBA" id="ARBA00038436"/>
    </source>
</evidence>
<keyword evidence="4" id="KW-0997">Cell inner membrane</keyword>
<keyword evidence="6 9" id="KW-1133">Transmembrane helix</keyword>